<dbReference type="InterPro" id="IPR050407">
    <property type="entry name" value="Geranylgeranyl_reductase"/>
</dbReference>
<protein>
    <submittedName>
        <fullName evidence="2">Putative hydrogenase</fullName>
    </submittedName>
</protein>
<dbReference type="AlphaFoldDB" id="A0A6J4LJ62"/>
<accession>A0A6J4LJ62</accession>
<dbReference type="GO" id="GO:0071949">
    <property type="term" value="F:FAD binding"/>
    <property type="evidence" value="ECO:0007669"/>
    <property type="project" value="InterPro"/>
</dbReference>
<evidence type="ECO:0000259" key="1">
    <source>
        <dbReference type="Pfam" id="PF01494"/>
    </source>
</evidence>
<dbReference type="GO" id="GO:0016628">
    <property type="term" value="F:oxidoreductase activity, acting on the CH-CH group of donors, NAD or NADP as acceptor"/>
    <property type="evidence" value="ECO:0007669"/>
    <property type="project" value="InterPro"/>
</dbReference>
<reference evidence="2" key="1">
    <citation type="submission" date="2020-02" db="EMBL/GenBank/DDBJ databases">
        <authorList>
            <person name="Meier V. D."/>
        </authorList>
    </citation>
    <scope>NUCLEOTIDE SEQUENCE</scope>
    <source>
        <strain evidence="2">AVDCRST_MAG72</strain>
    </source>
</reference>
<dbReference type="PANTHER" id="PTHR42685:SF22">
    <property type="entry name" value="CONDITIONED MEDIUM FACTOR RECEPTOR 1"/>
    <property type="match status" value="1"/>
</dbReference>
<dbReference type="EMBL" id="CADCUJ010000010">
    <property type="protein sequence ID" value="CAA9330298.1"/>
    <property type="molecule type" value="Genomic_DNA"/>
</dbReference>
<dbReference type="Pfam" id="PF01494">
    <property type="entry name" value="FAD_binding_3"/>
    <property type="match status" value="1"/>
</dbReference>
<dbReference type="NCBIfam" id="TIGR02032">
    <property type="entry name" value="GG-red-SF"/>
    <property type="match status" value="1"/>
</dbReference>
<dbReference type="InterPro" id="IPR011777">
    <property type="entry name" value="Geranylgeranyl_Rdtase_fam"/>
</dbReference>
<dbReference type="PRINTS" id="PR00420">
    <property type="entry name" value="RNGMNOXGNASE"/>
</dbReference>
<evidence type="ECO:0000313" key="2">
    <source>
        <dbReference type="EMBL" id="CAA9330298.1"/>
    </source>
</evidence>
<organism evidence="2">
    <name type="scientific">uncultured Nocardioidaceae bacterium</name>
    <dbReference type="NCBI Taxonomy" id="253824"/>
    <lineage>
        <taxon>Bacteria</taxon>
        <taxon>Bacillati</taxon>
        <taxon>Actinomycetota</taxon>
        <taxon>Actinomycetes</taxon>
        <taxon>Propionibacteriales</taxon>
        <taxon>Nocardioidaceae</taxon>
        <taxon>environmental samples</taxon>
    </lineage>
</organism>
<name>A0A6J4LJ62_9ACTN</name>
<gene>
    <name evidence="2" type="ORF">AVDCRST_MAG72-285</name>
</gene>
<dbReference type="Gene3D" id="3.50.50.60">
    <property type="entry name" value="FAD/NAD(P)-binding domain"/>
    <property type="match status" value="1"/>
</dbReference>
<dbReference type="InterPro" id="IPR036188">
    <property type="entry name" value="FAD/NAD-bd_sf"/>
</dbReference>
<sequence length="387" mass="41609">MWDIAVVGAGPAGTAAALGALSADPGASVLLLDRADFPRDKSCGDGIAPHVLDALADVGVTGLLDDWTPVHRLHLADGAREVDRRMRRPAYVVPREVFDARLVTEATAAGARLRRLRVRSVSRQQASVEVADGVEAQVVIGADGAHSLVRRAAGLAPAEEPAIAIRGYAPVPAERREQQVIIFGEQRQPSYAWSFDRGDGLANVGYGELLRPHRPRPSRRAMLDQLETLLPGSTREGTAWRGHHLPLSSWRWQQPDGRILLAGDAANLVNPVTGEGIFYAVTTGILAGRTAVEAIRAGDPTGAGERHRRRVRALLARHLRHTAVASRLVENPAVLRAGLRAAQRDQRVFDDLVEMGLAHGRISPRLLRQIALGVPALAASHARRTAG</sequence>
<dbReference type="PANTHER" id="PTHR42685">
    <property type="entry name" value="GERANYLGERANYL DIPHOSPHATE REDUCTASE"/>
    <property type="match status" value="1"/>
</dbReference>
<feature type="domain" description="FAD-binding" evidence="1">
    <location>
        <begin position="3"/>
        <end position="282"/>
    </location>
</feature>
<dbReference type="SUPFAM" id="SSF51905">
    <property type="entry name" value="FAD/NAD(P)-binding domain"/>
    <property type="match status" value="1"/>
</dbReference>
<dbReference type="InterPro" id="IPR002938">
    <property type="entry name" value="FAD-bd"/>
</dbReference>
<proteinExistence type="predicted"/>